<dbReference type="HOGENOM" id="CLU_082099_0_0_6"/>
<proteinExistence type="predicted"/>
<evidence type="ECO:0000313" key="6">
    <source>
        <dbReference type="EMBL" id="CCK77826.1"/>
    </source>
</evidence>
<sequence>MPSELASSESIITTLLQLPSTWLMITLGAYLLGLKLYKQTNNSPWLPPVLSGFALVIAMLWLTDTPYSTYQQGGQLLSFFLGPVVVGLAIPLFHHFHNMRRQFLRLLLAIILGSFTTVLVAVALTHYWIGIDVITVTMASKSVTTPVAVAIAEQTAGLPALAAAFVMVTGIIGAAIIPLLLKWLSLDSPQITGMSLGICAHAVGTSRALELGQEYAAYSAMAMTLTAALHAIVLPWLF</sequence>
<feature type="transmembrane region" description="Helical" evidence="5">
    <location>
        <begin position="12"/>
        <end position="33"/>
    </location>
</feature>
<protein>
    <submittedName>
        <fullName evidence="6">LrgB-like protein precusor</fullName>
    </submittedName>
</protein>
<evidence type="ECO:0000256" key="5">
    <source>
        <dbReference type="SAM" id="Phobius"/>
    </source>
</evidence>
<gene>
    <name evidence="6" type="ORF">OLEAN_C36500</name>
</gene>
<reference evidence="6 7" key="1">
    <citation type="journal article" date="2013" name="Nat. Commun.">
        <title>Genome sequence and functional genomic analysis of the oil-degrading bacterium Oleispira antarctica.</title>
        <authorList>
            <person name="Kube M."/>
            <person name="Chernikova T.N."/>
            <person name="Al-Ramahi Y."/>
            <person name="Beloqui A."/>
            <person name="Lopez-Cortez N."/>
            <person name="Guazzaroni M.E."/>
            <person name="Heipieper H.J."/>
            <person name="Klages S."/>
            <person name="Kotsyurbenko O.R."/>
            <person name="Langer I."/>
            <person name="Nechitaylo T.Y."/>
            <person name="Lunsdorf H."/>
            <person name="Fernandez M."/>
            <person name="Juarez S."/>
            <person name="Ciordia S."/>
            <person name="Singer A."/>
            <person name="Kagan O."/>
            <person name="Egorova O."/>
            <person name="Petit P.A."/>
            <person name="Stogios P."/>
            <person name="Kim Y."/>
            <person name="Tchigvintsev A."/>
            <person name="Flick R."/>
            <person name="Denaro R."/>
            <person name="Genovese M."/>
            <person name="Albar J.P."/>
            <person name="Reva O.N."/>
            <person name="Martinez-Gomariz M."/>
            <person name="Tran H."/>
            <person name="Ferrer M."/>
            <person name="Savchenko A."/>
            <person name="Yakunin A.F."/>
            <person name="Yakimov M.M."/>
            <person name="Golyshina O.V."/>
            <person name="Reinhardt R."/>
            <person name="Golyshin P.N."/>
        </authorList>
    </citation>
    <scope>NUCLEOTIDE SEQUENCE [LARGE SCALE GENOMIC DNA]</scope>
</reference>
<dbReference type="EMBL" id="FO203512">
    <property type="protein sequence ID" value="CCK77826.1"/>
    <property type="molecule type" value="Genomic_DNA"/>
</dbReference>
<dbReference type="KEGG" id="oai:OLEAN_C36500"/>
<keyword evidence="7" id="KW-1185">Reference proteome</keyword>
<evidence type="ECO:0000256" key="4">
    <source>
        <dbReference type="ARBA" id="ARBA00023136"/>
    </source>
</evidence>
<feature type="transmembrane region" description="Helical" evidence="5">
    <location>
        <begin position="45"/>
        <end position="63"/>
    </location>
</feature>
<evidence type="ECO:0000313" key="7">
    <source>
        <dbReference type="Proteomes" id="UP000032749"/>
    </source>
</evidence>
<name>R4YRI3_OLEAN</name>
<comment type="subcellular location">
    <subcellularLocation>
        <location evidence="1">Membrane</location>
        <topology evidence="1">Multi-pass membrane protein</topology>
    </subcellularLocation>
</comment>
<keyword evidence="2 5" id="KW-0812">Transmembrane</keyword>
<dbReference type="Pfam" id="PF04172">
    <property type="entry name" value="LrgB"/>
    <property type="match status" value="1"/>
</dbReference>
<organism evidence="6 7">
    <name type="scientific">Oleispira antarctica RB-8</name>
    <dbReference type="NCBI Taxonomy" id="698738"/>
    <lineage>
        <taxon>Bacteria</taxon>
        <taxon>Pseudomonadati</taxon>
        <taxon>Pseudomonadota</taxon>
        <taxon>Gammaproteobacteria</taxon>
        <taxon>Oceanospirillales</taxon>
        <taxon>Oceanospirillaceae</taxon>
        <taxon>Oleispira</taxon>
    </lineage>
</organism>
<accession>R4YRI3</accession>
<keyword evidence="3 5" id="KW-1133">Transmembrane helix</keyword>
<dbReference type="PANTHER" id="PTHR30249:SF0">
    <property type="entry name" value="PLASTIDAL GLYCOLATE_GLYCERATE TRANSLOCATOR 1, CHLOROPLASTIC"/>
    <property type="match status" value="1"/>
</dbReference>
<keyword evidence="4 5" id="KW-0472">Membrane</keyword>
<evidence type="ECO:0000256" key="2">
    <source>
        <dbReference type="ARBA" id="ARBA00022692"/>
    </source>
</evidence>
<dbReference type="InterPro" id="IPR007300">
    <property type="entry name" value="CidB/LrgB"/>
</dbReference>
<dbReference type="AlphaFoldDB" id="R4YRI3"/>
<dbReference type="Proteomes" id="UP000032749">
    <property type="component" value="Chromosome"/>
</dbReference>
<dbReference type="OrthoDB" id="9811701at2"/>
<feature type="transmembrane region" description="Helical" evidence="5">
    <location>
        <begin position="215"/>
        <end position="237"/>
    </location>
</feature>
<evidence type="ECO:0000256" key="1">
    <source>
        <dbReference type="ARBA" id="ARBA00004141"/>
    </source>
</evidence>
<dbReference type="GO" id="GO:0016020">
    <property type="term" value="C:membrane"/>
    <property type="evidence" value="ECO:0007669"/>
    <property type="project" value="UniProtKB-SubCell"/>
</dbReference>
<dbReference type="PANTHER" id="PTHR30249">
    <property type="entry name" value="PUTATIVE SEROTONIN TRANSPORTER"/>
    <property type="match status" value="1"/>
</dbReference>
<feature type="transmembrane region" description="Helical" evidence="5">
    <location>
        <begin position="106"/>
        <end position="129"/>
    </location>
</feature>
<feature type="transmembrane region" description="Helical" evidence="5">
    <location>
        <begin position="160"/>
        <end position="181"/>
    </location>
</feature>
<feature type="transmembrane region" description="Helical" evidence="5">
    <location>
        <begin position="75"/>
        <end position="94"/>
    </location>
</feature>
<dbReference type="STRING" id="698738.OLEAN_C36500"/>
<evidence type="ECO:0000256" key="3">
    <source>
        <dbReference type="ARBA" id="ARBA00022989"/>
    </source>
</evidence>